<evidence type="ECO:0000313" key="1">
    <source>
        <dbReference type="EMBL" id="OCT60163.1"/>
    </source>
</evidence>
<name>A0A974BSP4_XENLA</name>
<protein>
    <submittedName>
        <fullName evidence="1">Uncharacterized protein</fullName>
    </submittedName>
</protein>
<dbReference type="AlphaFoldDB" id="A0A974BSP4"/>
<accession>A0A974BSP4</accession>
<proteinExistence type="predicted"/>
<evidence type="ECO:0000313" key="2">
    <source>
        <dbReference type="Proteomes" id="UP000694892"/>
    </source>
</evidence>
<sequence length="68" mass="7754">MGARDESALPRPLNPYRLLKIQIIEILEDCLFLVISVQTLPGHIEVLIVKHKKRKPAITAKLWLGTVR</sequence>
<organism evidence="1 2">
    <name type="scientific">Xenopus laevis</name>
    <name type="common">African clawed frog</name>
    <dbReference type="NCBI Taxonomy" id="8355"/>
    <lineage>
        <taxon>Eukaryota</taxon>
        <taxon>Metazoa</taxon>
        <taxon>Chordata</taxon>
        <taxon>Craniata</taxon>
        <taxon>Vertebrata</taxon>
        <taxon>Euteleostomi</taxon>
        <taxon>Amphibia</taxon>
        <taxon>Batrachia</taxon>
        <taxon>Anura</taxon>
        <taxon>Pipoidea</taxon>
        <taxon>Pipidae</taxon>
        <taxon>Xenopodinae</taxon>
        <taxon>Xenopus</taxon>
        <taxon>Xenopus</taxon>
    </lineage>
</organism>
<dbReference type="EMBL" id="CM004483">
    <property type="protein sequence ID" value="OCT60163.1"/>
    <property type="molecule type" value="Genomic_DNA"/>
</dbReference>
<gene>
    <name evidence="1" type="ORF">XELAEV_18046181mg</name>
</gene>
<dbReference type="Proteomes" id="UP000694892">
    <property type="component" value="Chromosome 9_10S"/>
</dbReference>
<reference evidence="2" key="1">
    <citation type="journal article" date="2016" name="Nature">
        <title>Genome evolution in the allotetraploid frog Xenopus laevis.</title>
        <authorList>
            <person name="Session A.M."/>
            <person name="Uno Y."/>
            <person name="Kwon T."/>
            <person name="Chapman J.A."/>
            <person name="Toyoda A."/>
            <person name="Takahashi S."/>
            <person name="Fukui A."/>
            <person name="Hikosaka A."/>
            <person name="Suzuki A."/>
            <person name="Kondo M."/>
            <person name="van Heeringen S.J."/>
            <person name="Quigley I."/>
            <person name="Heinz S."/>
            <person name="Ogino H."/>
            <person name="Ochi H."/>
            <person name="Hellsten U."/>
            <person name="Lyons J.B."/>
            <person name="Simakov O."/>
            <person name="Putnam N."/>
            <person name="Stites J."/>
            <person name="Kuroki Y."/>
            <person name="Tanaka T."/>
            <person name="Michiue T."/>
            <person name="Watanabe M."/>
            <person name="Bogdanovic O."/>
            <person name="Lister R."/>
            <person name="Georgiou G."/>
            <person name="Paranjpe S.S."/>
            <person name="van Kruijsbergen I."/>
            <person name="Shu S."/>
            <person name="Carlson J."/>
            <person name="Kinoshita T."/>
            <person name="Ohta Y."/>
            <person name="Mawaribuchi S."/>
            <person name="Jenkins J."/>
            <person name="Grimwood J."/>
            <person name="Schmutz J."/>
            <person name="Mitros T."/>
            <person name="Mozaffari S.V."/>
            <person name="Suzuki Y."/>
            <person name="Haramoto Y."/>
            <person name="Yamamoto T.S."/>
            <person name="Takagi C."/>
            <person name="Heald R."/>
            <person name="Miller K."/>
            <person name="Haudenschild C."/>
            <person name="Kitzman J."/>
            <person name="Nakayama T."/>
            <person name="Izutsu Y."/>
            <person name="Robert J."/>
            <person name="Fortriede J."/>
            <person name="Burns K."/>
            <person name="Lotay V."/>
            <person name="Karimi K."/>
            <person name="Yasuoka Y."/>
            <person name="Dichmann D.S."/>
            <person name="Flajnik M.F."/>
            <person name="Houston D.W."/>
            <person name="Shendure J."/>
            <person name="DuPasquier L."/>
            <person name="Vize P.D."/>
            <person name="Zorn A.M."/>
            <person name="Ito M."/>
            <person name="Marcotte E.M."/>
            <person name="Wallingford J.B."/>
            <person name="Ito Y."/>
            <person name="Asashima M."/>
            <person name="Ueno N."/>
            <person name="Matsuda Y."/>
            <person name="Veenstra G.J."/>
            <person name="Fujiyama A."/>
            <person name="Harland R.M."/>
            <person name="Taira M."/>
            <person name="Rokhsar D.S."/>
        </authorList>
    </citation>
    <scope>NUCLEOTIDE SEQUENCE [LARGE SCALE GENOMIC DNA]</scope>
    <source>
        <strain evidence="2">J</strain>
    </source>
</reference>